<evidence type="ECO:0000259" key="3">
    <source>
        <dbReference type="Pfam" id="PF02230"/>
    </source>
</evidence>
<dbReference type="Proteomes" id="UP000038200">
    <property type="component" value="Unassembled WGS sequence"/>
</dbReference>
<dbReference type="AlphaFoldDB" id="A0A0B7IH06"/>
<evidence type="ECO:0000256" key="2">
    <source>
        <dbReference type="ARBA" id="ARBA00022801"/>
    </source>
</evidence>
<dbReference type="InterPro" id="IPR003140">
    <property type="entry name" value="PLipase/COase/thioEstase"/>
</dbReference>
<dbReference type="Gene3D" id="3.40.50.1820">
    <property type="entry name" value="alpha/beta hydrolase"/>
    <property type="match status" value="1"/>
</dbReference>
<keyword evidence="7" id="KW-1185">Reference proteome</keyword>
<dbReference type="EMBL" id="CDOI01000195">
    <property type="protein sequence ID" value="CEN49272.1"/>
    <property type="molecule type" value="Genomic_DNA"/>
</dbReference>
<organism evidence="4 7">
    <name type="scientific">Capnocytophaga canis</name>
    <dbReference type="NCBI Taxonomy" id="1848903"/>
    <lineage>
        <taxon>Bacteria</taxon>
        <taxon>Pseudomonadati</taxon>
        <taxon>Bacteroidota</taxon>
        <taxon>Flavobacteriia</taxon>
        <taxon>Flavobacteriales</taxon>
        <taxon>Flavobacteriaceae</taxon>
        <taxon>Capnocytophaga</taxon>
    </lineage>
</organism>
<dbReference type="InterPro" id="IPR029058">
    <property type="entry name" value="AB_hydrolase_fold"/>
</dbReference>
<dbReference type="Pfam" id="PF02230">
    <property type="entry name" value="Abhydrolase_2"/>
    <property type="match status" value="1"/>
</dbReference>
<accession>A0A0B7IH06</accession>
<dbReference type="EMBL" id="CDOL01000112">
    <property type="protein sequence ID" value="CEN51972.1"/>
    <property type="molecule type" value="Genomic_DNA"/>
</dbReference>
<name>A0A0B7IH06_9FLAO</name>
<protein>
    <submittedName>
        <fullName evidence="4">Serine hydrolase</fullName>
    </submittedName>
</protein>
<dbReference type="GO" id="GO:0016787">
    <property type="term" value="F:hydrolase activity"/>
    <property type="evidence" value="ECO:0007669"/>
    <property type="project" value="UniProtKB-KW"/>
</dbReference>
<evidence type="ECO:0000256" key="1">
    <source>
        <dbReference type="ARBA" id="ARBA00006499"/>
    </source>
</evidence>
<dbReference type="PANTHER" id="PTHR10655">
    <property type="entry name" value="LYSOPHOSPHOLIPASE-RELATED"/>
    <property type="match status" value="1"/>
</dbReference>
<evidence type="ECO:0000313" key="7">
    <source>
        <dbReference type="Proteomes" id="UP000045051"/>
    </source>
</evidence>
<evidence type="ECO:0000313" key="4">
    <source>
        <dbReference type="EMBL" id="CEN49272.1"/>
    </source>
</evidence>
<dbReference type="Proteomes" id="UP000045051">
    <property type="component" value="Unassembled WGS sequence"/>
</dbReference>
<sequence>MMKMENQLPLEYVMREPLKKARRSPVIFMLHGYGSNEKDLFSFADELPEEYAIISIRAPYELSTFGYAWFSLYFDIENTPHADNEEAIKSRDLIMHFIEEACKLHKLDAKNVTLIGFSQGSILSMAIAISYPRKIRNVIALSGYLNMDILKESYKKQKHFPINFYVSHGTSDQVIPIDWARKIPEFLKKIKADFVYEEFPVGHGVAPQNFYSFREWLKKRSAADN</sequence>
<dbReference type="SUPFAM" id="SSF53474">
    <property type="entry name" value="alpha/beta-Hydrolases"/>
    <property type="match status" value="1"/>
</dbReference>
<proteinExistence type="inferred from homology"/>
<gene>
    <name evidence="4" type="ORF">CCAND38_80041</name>
    <name evidence="5" type="ORF">CCAND93_20069</name>
</gene>
<dbReference type="STRING" id="1848903.CCAND38_80041"/>
<feature type="domain" description="Phospholipase/carboxylesterase/thioesterase" evidence="3">
    <location>
        <begin position="20"/>
        <end position="219"/>
    </location>
</feature>
<dbReference type="PANTHER" id="PTHR10655:SF17">
    <property type="entry name" value="LYSOPHOSPHOLIPASE-LIKE PROTEIN 1"/>
    <property type="match status" value="1"/>
</dbReference>
<comment type="similarity">
    <text evidence="1">Belongs to the AB hydrolase superfamily. AB hydrolase 2 family.</text>
</comment>
<dbReference type="InterPro" id="IPR050565">
    <property type="entry name" value="LYPA1-2/EST-like"/>
</dbReference>
<evidence type="ECO:0000313" key="6">
    <source>
        <dbReference type="Proteomes" id="UP000038200"/>
    </source>
</evidence>
<keyword evidence="2 4" id="KW-0378">Hydrolase</keyword>
<evidence type="ECO:0000313" key="5">
    <source>
        <dbReference type="EMBL" id="CEN51972.1"/>
    </source>
</evidence>
<reference evidence="6 7" key="1">
    <citation type="submission" date="2015-01" db="EMBL/GenBank/DDBJ databases">
        <authorList>
            <person name="MANFREDI Pablo"/>
        </authorList>
    </citation>
    <scope>NUCLEOTIDE SEQUENCE [LARGE SCALE GENOMIC DNA]</scope>
    <source>
        <strain evidence="4 7">CcD38</strain>
        <strain evidence="5 6">CcD93</strain>
    </source>
</reference>